<evidence type="ECO:0000313" key="2">
    <source>
        <dbReference type="Proteomes" id="UP001060085"/>
    </source>
</evidence>
<organism evidence="1 2">
    <name type="scientific">Catharanthus roseus</name>
    <name type="common">Madagascar periwinkle</name>
    <name type="synonym">Vinca rosea</name>
    <dbReference type="NCBI Taxonomy" id="4058"/>
    <lineage>
        <taxon>Eukaryota</taxon>
        <taxon>Viridiplantae</taxon>
        <taxon>Streptophyta</taxon>
        <taxon>Embryophyta</taxon>
        <taxon>Tracheophyta</taxon>
        <taxon>Spermatophyta</taxon>
        <taxon>Magnoliopsida</taxon>
        <taxon>eudicotyledons</taxon>
        <taxon>Gunneridae</taxon>
        <taxon>Pentapetalae</taxon>
        <taxon>asterids</taxon>
        <taxon>lamiids</taxon>
        <taxon>Gentianales</taxon>
        <taxon>Apocynaceae</taxon>
        <taxon>Rauvolfioideae</taxon>
        <taxon>Vinceae</taxon>
        <taxon>Catharanthinae</taxon>
        <taxon>Catharanthus</taxon>
    </lineage>
</organism>
<gene>
    <name evidence="1" type="ORF">M9H77_11845</name>
</gene>
<accession>A0ACC0BFR0</accession>
<protein>
    <submittedName>
        <fullName evidence="1">Uncharacterized protein</fullName>
    </submittedName>
</protein>
<comment type="caution">
    <text evidence="1">The sequence shown here is derived from an EMBL/GenBank/DDBJ whole genome shotgun (WGS) entry which is preliminary data.</text>
</comment>
<sequence length="139" mass="16229">MISISINIARLGARGHHNWIGCFERRISFKNCQIGSVLRNILTKFESPTKPTRTVGLYFLNFVVAKKVVVRENFVSEASRQSQKKEHSNKSCQQYNEEREGRTCWNLTCFMSRRHNNCTRQVDLDNLRSTTSRAKHEDH</sequence>
<keyword evidence="2" id="KW-1185">Reference proteome</keyword>
<proteinExistence type="predicted"/>
<dbReference type="EMBL" id="CM044703">
    <property type="protein sequence ID" value="KAI5671481.1"/>
    <property type="molecule type" value="Genomic_DNA"/>
</dbReference>
<name>A0ACC0BFR0_CATRO</name>
<dbReference type="Proteomes" id="UP001060085">
    <property type="component" value="Linkage Group LG03"/>
</dbReference>
<evidence type="ECO:0000313" key="1">
    <source>
        <dbReference type="EMBL" id="KAI5671481.1"/>
    </source>
</evidence>
<reference evidence="2" key="1">
    <citation type="journal article" date="2023" name="Nat. Plants">
        <title>Single-cell RNA sequencing provides a high-resolution roadmap for understanding the multicellular compartmentation of specialized metabolism.</title>
        <authorList>
            <person name="Sun S."/>
            <person name="Shen X."/>
            <person name="Li Y."/>
            <person name="Li Y."/>
            <person name="Wang S."/>
            <person name="Li R."/>
            <person name="Zhang H."/>
            <person name="Shen G."/>
            <person name="Guo B."/>
            <person name="Wei J."/>
            <person name="Xu J."/>
            <person name="St-Pierre B."/>
            <person name="Chen S."/>
            <person name="Sun C."/>
        </authorList>
    </citation>
    <scope>NUCLEOTIDE SEQUENCE [LARGE SCALE GENOMIC DNA]</scope>
</reference>